<keyword evidence="2 4" id="KW-0378">Hydrolase</keyword>
<dbReference type="PANTHER" id="PTHR43213:SF5">
    <property type="entry name" value="BIFUNCTIONAL DTTP_UTP PYROPHOSPHATASE_METHYLTRANSFERASE PROTEIN-RELATED"/>
    <property type="match status" value="1"/>
</dbReference>
<dbReference type="InterPro" id="IPR003697">
    <property type="entry name" value="Maf-like"/>
</dbReference>
<dbReference type="Proteomes" id="UP000295793">
    <property type="component" value="Unassembled WGS sequence"/>
</dbReference>
<evidence type="ECO:0000313" key="6">
    <source>
        <dbReference type="Proteomes" id="UP000295793"/>
    </source>
</evidence>
<evidence type="ECO:0000313" key="5">
    <source>
        <dbReference type="EMBL" id="TCS40098.1"/>
    </source>
</evidence>
<proteinExistence type="inferred from homology"/>
<comment type="catalytic activity">
    <reaction evidence="4">
        <text>UTP + H2O = UMP + diphosphate + H(+)</text>
        <dbReference type="Rhea" id="RHEA:29395"/>
        <dbReference type="ChEBI" id="CHEBI:15377"/>
        <dbReference type="ChEBI" id="CHEBI:15378"/>
        <dbReference type="ChEBI" id="CHEBI:33019"/>
        <dbReference type="ChEBI" id="CHEBI:46398"/>
        <dbReference type="ChEBI" id="CHEBI:57865"/>
        <dbReference type="EC" id="3.6.1.9"/>
    </reaction>
</comment>
<organism evidence="5 6">
    <name type="scientific">Reinekea marinisedimentorum</name>
    <dbReference type="NCBI Taxonomy" id="230495"/>
    <lineage>
        <taxon>Bacteria</taxon>
        <taxon>Pseudomonadati</taxon>
        <taxon>Pseudomonadota</taxon>
        <taxon>Gammaproteobacteria</taxon>
        <taxon>Oceanospirillales</taxon>
        <taxon>Saccharospirillaceae</taxon>
        <taxon>Reinekea</taxon>
    </lineage>
</organism>
<dbReference type="GO" id="GO:0005737">
    <property type="term" value="C:cytoplasm"/>
    <property type="evidence" value="ECO:0007669"/>
    <property type="project" value="UniProtKB-SubCell"/>
</dbReference>
<dbReference type="SUPFAM" id="SSF52972">
    <property type="entry name" value="ITPase-like"/>
    <property type="match status" value="1"/>
</dbReference>
<keyword evidence="3 4" id="KW-0546">Nucleotide metabolism</keyword>
<feature type="site" description="Important for substrate specificity" evidence="4">
    <location>
        <position position="12"/>
    </location>
</feature>
<sequence>MAQLILASHSPRRRELLSVLGVNFTVSGADIDETVQPGELADAYVSRLAVEKAEAVHARQAAGDLWVLGSDTTVVAGEEILGKPCDEADFSRMMNLLSGRDHRVLTSVALVSGNQVFVDCVETRVRFINLSKQQIAAYWKTGEPKDKAGGYGIQGLGSVFVEKIEGSYTAVVGLPLHETAKLLGQADVPVWNGQLKMADI</sequence>
<dbReference type="GO" id="GO:0009117">
    <property type="term" value="P:nucleotide metabolic process"/>
    <property type="evidence" value="ECO:0007669"/>
    <property type="project" value="UniProtKB-KW"/>
</dbReference>
<dbReference type="InterPro" id="IPR029001">
    <property type="entry name" value="ITPase-like_fam"/>
</dbReference>
<accession>A0A4R3I2U4</accession>
<dbReference type="GO" id="GO:0036221">
    <property type="term" value="F:UTP diphosphatase activity"/>
    <property type="evidence" value="ECO:0007669"/>
    <property type="project" value="RHEA"/>
</dbReference>
<comment type="similarity">
    <text evidence="4">Belongs to the Maf family. YhdE subfamily.</text>
</comment>
<comment type="caution">
    <text evidence="4">Lacks conserved residue(s) required for the propagation of feature annotation.</text>
</comment>
<dbReference type="EC" id="3.6.1.9" evidence="4"/>
<protein>
    <recommendedName>
        <fullName evidence="4">dTTP/UTP pyrophosphatase</fullName>
        <shortName evidence="4">dTTPase/UTPase</shortName>
        <ecNumber evidence="4">3.6.1.9</ecNumber>
    </recommendedName>
    <alternativeName>
        <fullName evidence="4">Nucleoside triphosphate pyrophosphatase</fullName>
    </alternativeName>
    <alternativeName>
        <fullName evidence="4">Nucleotide pyrophosphatase</fullName>
        <shortName evidence="4">Nucleotide PPase</shortName>
    </alternativeName>
</protein>
<feature type="site" description="Important for substrate specificity" evidence="4">
    <location>
        <position position="72"/>
    </location>
</feature>
<evidence type="ECO:0000256" key="3">
    <source>
        <dbReference type="ARBA" id="ARBA00023080"/>
    </source>
</evidence>
<dbReference type="PANTHER" id="PTHR43213">
    <property type="entry name" value="BIFUNCTIONAL DTTP/UTP PYROPHOSPHATASE/METHYLTRANSFERASE PROTEIN-RELATED"/>
    <property type="match status" value="1"/>
</dbReference>
<comment type="caution">
    <text evidence="5">The sequence shown here is derived from an EMBL/GenBank/DDBJ whole genome shotgun (WGS) entry which is preliminary data.</text>
</comment>
<dbReference type="CDD" id="cd00555">
    <property type="entry name" value="Maf"/>
    <property type="match status" value="1"/>
</dbReference>
<dbReference type="PIRSF" id="PIRSF006305">
    <property type="entry name" value="Maf"/>
    <property type="match status" value="1"/>
</dbReference>
<comment type="function">
    <text evidence="4">Nucleoside triphosphate pyrophosphatase that hydrolyzes dTTP and UTP. May have a dual role in cell division arrest and in preventing the incorporation of modified nucleotides into cellular nucleic acids.</text>
</comment>
<keyword evidence="4" id="KW-0963">Cytoplasm</keyword>
<comment type="cofactor">
    <cofactor evidence="1 4">
        <name>a divalent metal cation</name>
        <dbReference type="ChEBI" id="CHEBI:60240"/>
    </cofactor>
</comment>
<dbReference type="OrthoDB" id="9807767at2"/>
<evidence type="ECO:0000256" key="2">
    <source>
        <dbReference type="ARBA" id="ARBA00022801"/>
    </source>
</evidence>
<feature type="site" description="Important for substrate specificity" evidence="4">
    <location>
        <position position="154"/>
    </location>
</feature>
<feature type="active site" description="Proton acceptor" evidence="4">
    <location>
        <position position="71"/>
    </location>
</feature>
<comment type="catalytic activity">
    <reaction evidence="4">
        <text>dTTP + H2O = dTMP + diphosphate + H(+)</text>
        <dbReference type="Rhea" id="RHEA:28534"/>
        <dbReference type="ChEBI" id="CHEBI:15377"/>
        <dbReference type="ChEBI" id="CHEBI:15378"/>
        <dbReference type="ChEBI" id="CHEBI:33019"/>
        <dbReference type="ChEBI" id="CHEBI:37568"/>
        <dbReference type="ChEBI" id="CHEBI:63528"/>
        <dbReference type="EC" id="3.6.1.9"/>
    </reaction>
</comment>
<dbReference type="AlphaFoldDB" id="A0A4R3I2U4"/>
<dbReference type="EMBL" id="SLZR01000010">
    <property type="protein sequence ID" value="TCS40098.1"/>
    <property type="molecule type" value="Genomic_DNA"/>
</dbReference>
<dbReference type="NCBIfam" id="TIGR00172">
    <property type="entry name" value="maf"/>
    <property type="match status" value="1"/>
</dbReference>
<dbReference type="HAMAP" id="MF_00528">
    <property type="entry name" value="Maf"/>
    <property type="match status" value="1"/>
</dbReference>
<reference evidence="5 6" key="1">
    <citation type="submission" date="2019-03" db="EMBL/GenBank/DDBJ databases">
        <title>Genomic Encyclopedia of Archaeal and Bacterial Type Strains, Phase II (KMG-II): from individual species to whole genera.</title>
        <authorList>
            <person name="Goeker M."/>
        </authorList>
    </citation>
    <scope>NUCLEOTIDE SEQUENCE [LARGE SCALE GENOMIC DNA]</scope>
    <source>
        <strain evidence="5 6">DSM 15388</strain>
    </source>
</reference>
<evidence type="ECO:0000256" key="1">
    <source>
        <dbReference type="ARBA" id="ARBA00001968"/>
    </source>
</evidence>
<gene>
    <name evidence="5" type="ORF">BCF53_11014</name>
</gene>
<dbReference type="RefSeq" id="WP_132701996.1">
    <property type="nucleotide sequence ID" value="NZ_SLZR01000010.1"/>
</dbReference>
<comment type="subcellular location">
    <subcellularLocation>
        <location evidence="4">Cytoplasm</location>
    </subcellularLocation>
</comment>
<dbReference type="GO" id="GO:0036218">
    <property type="term" value="F:dTTP diphosphatase activity"/>
    <property type="evidence" value="ECO:0007669"/>
    <property type="project" value="RHEA"/>
</dbReference>
<evidence type="ECO:0000256" key="4">
    <source>
        <dbReference type="HAMAP-Rule" id="MF_00528"/>
    </source>
</evidence>
<dbReference type="Pfam" id="PF02545">
    <property type="entry name" value="Maf"/>
    <property type="match status" value="1"/>
</dbReference>
<keyword evidence="6" id="KW-1185">Reference proteome</keyword>
<name>A0A4R3I2U4_9GAMM</name>
<dbReference type="Gene3D" id="3.90.950.10">
    <property type="match status" value="1"/>
</dbReference>